<evidence type="ECO:0000256" key="1">
    <source>
        <dbReference type="SAM" id="SignalP"/>
    </source>
</evidence>
<dbReference type="RefSeq" id="WP_248822967.1">
    <property type="nucleotide sequence ID" value="NZ_JALKFT010000001.1"/>
</dbReference>
<accession>A0ABT0JS41</accession>
<keyword evidence="3" id="KW-1185">Reference proteome</keyword>
<proteinExistence type="predicted"/>
<dbReference type="Proteomes" id="UP001201873">
    <property type="component" value="Unassembled WGS sequence"/>
</dbReference>
<name>A0ABT0JS41_9ACTN</name>
<sequence length="185" mass="19183">MRNARCLAAVTASLLALVLLVGCGPKSSSSVTGSSATSTSSDAEFNGACPTNGNTKAFAKTRFALHSGLALGAFHRYIYKPLKNGGFKSGADKRKRTFAKAAIAGVFVVHEIKVANSFALANPSLCRATQSVRNTFSTLTGRLRGGTATEADVNSAEQAFTSLQQTATQNGFGFNERNVTVPGAG</sequence>
<organism evidence="2 3">
    <name type="scientific">Frankia umida</name>
    <dbReference type="NCBI Taxonomy" id="573489"/>
    <lineage>
        <taxon>Bacteria</taxon>
        <taxon>Bacillati</taxon>
        <taxon>Actinomycetota</taxon>
        <taxon>Actinomycetes</taxon>
        <taxon>Frankiales</taxon>
        <taxon>Frankiaceae</taxon>
        <taxon>Frankia</taxon>
    </lineage>
</organism>
<dbReference type="PROSITE" id="PS51257">
    <property type="entry name" value="PROKAR_LIPOPROTEIN"/>
    <property type="match status" value="1"/>
</dbReference>
<comment type="caution">
    <text evidence="2">The sequence shown here is derived from an EMBL/GenBank/DDBJ whole genome shotgun (WGS) entry which is preliminary data.</text>
</comment>
<dbReference type="EMBL" id="JALKFT010000001">
    <property type="protein sequence ID" value="MCK9874266.1"/>
    <property type="molecule type" value="Genomic_DNA"/>
</dbReference>
<evidence type="ECO:0000313" key="3">
    <source>
        <dbReference type="Proteomes" id="UP001201873"/>
    </source>
</evidence>
<feature type="signal peptide" evidence="1">
    <location>
        <begin position="1"/>
        <end position="21"/>
    </location>
</feature>
<keyword evidence="1" id="KW-0732">Signal</keyword>
<evidence type="ECO:0000313" key="2">
    <source>
        <dbReference type="EMBL" id="MCK9874266.1"/>
    </source>
</evidence>
<feature type="chain" id="PRO_5046231085" description="Lipoprotein" evidence="1">
    <location>
        <begin position="22"/>
        <end position="185"/>
    </location>
</feature>
<protein>
    <recommendedName>
        <fullName evidence="4">Lipoprotein</fullName>
    </recommendedName>
</protein>
<evidence type="ECO:0008006" key="4">
    <source>
        <dbReference type="Google" id="ProtNLM"/>
    </source>
</evidence>
<reference evidence="2 3" key="1">
    <citation type="submission" date="2022-04" db="EMBL/GenBank/DDBJ databases">
        <title>Genome diversity in the genus Frankia.</title>
        <authorList>
            <person name="Carlos-Shanley C."/>
            <person name="Hahn D."/>
        </authorList>
    </citation>
    <scope>NUCLEOTIDE SEQUENCE [LARGE SCALE GENOMIC DNA]</scope>
    <source>
        <strain evidence="2 3">Ag45/Mut15</strain>
    </source>
</reference>
<gene>
    <name evidence="2" type="ORF">MXD59_00445</name>
</gene>